<dbReference type="SUPFAM" id="SSF53649">
    <property type="entry name" value="Alkaline phosphatase-like"/>
    <property type="match status" value="1"/>
</dbReference>
<evidence type="ECO:0000313" key="9">
    <source>
        <dbReference type="EMBL" id="QDU78283.1"/>
    </source>
</evidence>
<dbReference type="InterPro" id="IPR050738">
    <property type="entry name" value="Sulfatase"/>
</dbReference>
<dbReference type="Pfam" id="PF00884">
    <property type="entry name" value="Sulfatase"/>
    <property type="match status" value="1"/>
</dbReference>
<dbReference type="InterPro" id="IPR024607">
    <property type="entry name" value="Sulfatase_CS"/>
</dbReference>
<keyword evidence="5 9" id="KW-0378">Hydrolase</keyword>
<dbReference type="InterPro" id="IPR000917">
    <property type="entry name" value="Sulfatase_N"/>
</dbReference>
<dbReference type="Gene3D" id="3.40.720.10">
    <property type="entry name" value="Alkaline Phosphatase, subunit A"/>
    <property type="match status" value="1"/>
</dbReference>
<evidence type="ECO:0000256" key="1">
    <source>
        <dbReference type="ARBA" id="ARBA00001913"/>
    </source>
</evidence>
<protein>
    <submittedName>
        <fullName evidence="9">Arylsulfatase</fullName>
        <ecNumber evidence="9">3.1.6.1</ecNumber>
    </submittedName>
</protein>
<dbReference type="AlphaFoldDB" id="A0A518CGC4"/>
<keyword evidence="10" id="KW-1185">Reference proteome</keyword>
<dbReference type="Gene3D" id="3.30.1120.10">
    <property type="match status" value="1"/>
</dbReference>
<evidence type="ECO:0000256" key="6">
    <source>
        <dbReference type="ARBA" id="ARBA00022837"/>
    </source>
</evidence>
<keyword evidence="4 7" id="KW-0732">Signal</keyword>
<evidence type="ECO:0000259" key="8">
    <source>
        <dbReference type="Pfam" id="PF00884"/>
    </source>
</evidence>
<evidence type="ECO:0000256" key="4">
    <source>
        <dbReference type="ARBA" id="ARBA00022729"/>
    </source>
</evidence>
<evidence type="ECO:0000256" key="7">
    <source>
        <dbReference type="SAM" id="SignalP"/>
    </source>
</evidence>
<sequence length="499" mass="56324" precursor="true">MVLFLRSIVFVLLLASICRAEETSQPNILLILTDDQGWTTLGCYGGKHVPTPHLDRLAESGTRFTDAYVTSQCTPTRATLLSGQYTARHRMWHVIPWYGCPWARVEEISFVEQFPRDQPTIAAQLRQAGYATGMAGKWHLNSGADGNYNALNPESAAHFGFDFAAPAVPQKMFQPGGDRGVDYLTDQTLAFVEQNRERPWFFYLSHHMIHGKVVAPRELEEKYRQQGYGDEGPNRAVYLAGLEAIDRSIGKLIAGLKQLGEYEETVIIYLSDNGGIDWRLDHRNLQQPHPHAPKLAVDIYEYDNAPLRAGKGSIYEGGVRVPLIISWPKKWPASQVITTPVHAVDLAPTCFQLAGHMPTESQTLDGFDLSELITKGADPRLADRPIYQYSPIYDLNWGLTPCASIRVGDFKLIEFFGDRFDASHQCVPGRWFELYDLRQDIGELNDLTETMPAVRDKLLHQLRQWMQQNGVPAPGVNSHYEPARAFETTRDKPDWITAR</sequence>
<dbReference type="EC" id="3.1.6.1" evidence="9"/>
<dbReference type="KEGG" id="bvo:Pan97_53680"/>
<keyword evidence="6" id="KW-0106">Calcium</keyword>
<organism evidence="9 10">
    <name type="scientific">Bremerella volcania</name>
    <dbReference type="NCBI Taxonomy" id="2527984"/>
    <lineage>
        <taxon>Bacteria</taxon>
        <taxon>Pseudomonadati</taxon>
        <taxon>Planctomycetota</taxon>
        <taxon>Planctomycetia</taxon>
        <taxon>Pirellulales</taxon>
        <taxon>Pirellulaceae</taxon>
        <taxon>Bremerella</taxon>
    </lineage>
</organism>
<comment type="cofactor">
    <cofactor evidence="1">
        <name>Ca(2+)</name>
        <dbReference type="ChEBI" id="CHEBI:29108"/>
    </cofactor>
</comment>
<evidence type="ECO:0000313" key="10">
    <source>
        <dbReference type="Proteomes" id="UP000318626"/>
    </source>
</evidence>
<dbReference type="PANTHER" id="PTHR42693">
    <property type="entry name" value="ARYLSULFATASE FAMILY MEMBER"/>
    <property type="match status" value="1"/>
</dbReference>
<dbReference type="GO" id="GO:0004065">
    <property type="term" value="F:arylsulfatase activity"/>
    <property type="evidence" value="ECO:0007669"/>
    <property type="project" value="UniProtKB-EC"/>
</dbReference>
<gene>
    <name evidence="9" type="primary">atsA_55</name>
    <name evidence="9" type="ORF">Pan97_53680</name>
</gene>
<reference evidence="10" key="1">
    <citation type="submission" date="2019-02" db="EMBL/GenBank/DDBJ databases">
        <title>Deep-cultivation of Planctomycetes and their phenomic and genomic characterization uncovers novel biology.</title>
        <authorList>
            <person name="Wiegand S."/>
            <person name="Jogler M."/>
            <person name="Boedeker C."/>
            <person name="Pinto D."/>
            <person name="Vollmers J."/>
            <person name="Rivas-Marin E."/>
            <person name="Kohn T."/>
            <person name="Peeters S.H."/>
            <person name="Heuer A."/>
            <person name="Rast P."/>
            <person name="Oberbeckmann S."/>
            <person name="Bunk B."/>
            <person name="Jeske O."/>
            <person name="Meyerdierks A."/>
            <person name="Storesund J.E."/>
            <person name="Kallscheuer N."/>
            <person name="Luecker S."/>
            <person name="Lage O.M."/>
            <person name="Pohl T."/>
            <person name="Merkel B.J."/>
            <person name="Hornburger P."/>
            <person name="Mueller R.-W."/>
            <person name="Bruemmer F."/>
            <person name="Labrenz M."/>
            <person name="Spormann A.M."/>
            <person name="Op den Camp H."/>
            <person name="Overmann J."/>
            <person name="Amann R."/>
            <person name="Jetten M.S.M."/>
            <person name="Mascher T."/>
            <person name="Medema M.H."/>
            <person name="Devos D.P."/>
            <person name="Kaster A.-K."/>
            <person name="Ovreas L."/>
            <person name="Rohde M."/>
            <person name="Galperin M.Y."/>
            <person name="Jogler C."/>
        </authorList>
    </citation>
    <scope>NUCLEOTIDE SEQUENCE [LARGE SCALE GENOMIC DNA]</scope>
    <source>
        <strain evidence="10">Pan97</strain>
    </source>
</reference>
<evidence type="ECO:0000256" key="5">
    <source>
        <dbReference type="ARBA" id="ARBA00022801"/>
    </source>
</evidence>
<evidence type="ECO:0000256" key="3">
    <source>
        <dbReference type="ARBA" id="ARBA00022723"/>
    </source>
</evidence>
<dbReference type="PANTHER" id="PTHR42693:SF42">
    <property type="entry name" value="ARYLSULFATASE G"/>
    <property type="match status" value="1"/>
</dbReference>
<feature type="domain" description="Sulfatase N-terminal" evidence="8">
    <location>
        <begin position="26"/>
        <end position="355"/>
    </location>
</feature>
<name>A0A518CGC4_9BACT</name>
<accession>A0A518CGC4</accession>
<dbReference type="OrthoDB" id="229225at2"/>
<comment type="similarity">
    <text evidence="2">Belongs to the sulfatase family.</text>
</comment>
<proteinExistence type="inferred from homology"/>
<dbReference type="GO" id="GO:0046872">
    <property type="term" value="F:metal ion binding"/>
    <property type="evidence" value="ECO:0007669"/>
    <property type="project" value="UniProtKB-KW"/>
</dbReference>
<feature type="chain" id="PRO_5021997787" evidence="7">
    <location>
        <begin position="21"/>
        <end position="499"/>
    </location>
</feature>
<dbReference type="EMBL" id="CP036289">
    <property type="protein sequence ID" value="QDU78283.1"/>
    <property type="molecule type" value="Genomic_DNA"/>
</dbReference>
<dbReference type="InterPro" id="IPR017850">
    <property type="entry name" value="Alkaline_phosphatase_core_sf"/>
</dbReference>
<evidence type="ECO:0000256" key="2">
    <source>
        <dbReference type="ARBA" id="ARBA00008779"/>
    </source>
</evidence>
<dbReference type="Proteomes" id="UP000318626">
    <property type="component" value="Chromosome"/>
</dbReference>
<dbReference type="PROSITE" id="PS00149">
    <property type="entry name" value="SULFATASE_2"/>
    <property type="match status" value="1"/>
</dbReference>
<feature type="signal peptide" evidence="7">
    <location>
        <begin position="1"/>
        <end position="20"/>
    </location>
</feature>
<keyword evidence="3" id="KW-0479">Metal-binding</keyword>